<keyword evidence="2" id="KW-0067">ATP-binding</keyword>
<evidence type="ECO:0000256" key="1">
    <source>
        <dbReference type="ARBA" id="ARBA00022741"/>
    </source>
</evidence>
<dbReference type="Proteomes" id="UP000288805">
    <property type="component" value="Unassembled WGS sequence"/>
</dbReference>
<evidence type="ECO:0000256" key="2">
    <source>
        <dbReference type="ARBA" id="ARBA00022840"/>
    </source>
</evidence>
<name>A0A438K7B4_VITVI</name>
<sequence length="147" mass="16694">MAGLLGVSSPNALSSLNPMESGMLRTCWLLLCQVYLKLFQICSTPFERMLIKGSVSELPAKVVLARHLLIVLGLELFLMAGKHLLNSVQTAYRFLLMEPDVFSRLWDWSCFLDLVQKLANLDMVDDDKFVKNISDIRWCGLQILFVI</sequence>
<comment type="caution">
    <text evidence="3">The sequence shown here is derived from an EMBL/GenBank/DDBJ whole genome shotgun (WGS) entry which is preliminary data.</text>
</comment>
<evidence type="ECO:0000313" key="4">
    <source>
        <dbReference type="Proteomes" id="UP000288805"/>
    </source>
</evidence>
<organism evidence="3 4">
    <name type="scientific">Vitis vinifera</name>
    <name type="common">Grape</name>
    <dbReference type="NCBI Taxonomy" id="29760"/>
    <lineage>
        <taxon>Eukaryota</taxon>
        <taxon>Viridiplantae</taxon>
        <taxon>Streptophyta</taxon>
        <taxon>Embryophyta</taxon>
        <taxon>Tracheophyta</taxon>
        <taxon>Spermatophyta</taxon>
        <taxon>Magnoliopsida</taxon>
        <taxon>eudicotyledons</taxon>
        <taxon>Gunneridae</taxon>
        <taxon>Pentapetalae</taxon>
        <taxon>rosids</taxon>
        <taxon>Vitales</taxon>
        <taxon>Vitaceae</taxon>
        <taxon>Viteae</taxon>
        <taxon>Vitis</taxon>
    </lineage>
</organism>
<proteinExistence type="predicted"/>
<dbReference type="PANTHER" id="PTHR48103">
    <property type="entry name" value="MIDASIN-RELATED"/>
    <property type="match status" value="1"/>
</dbReference>
<evidence type="ECO:0000313" key="3">
    <source>
        <dbReference type="EMBL" id="RVX17094.1"/>
    </source>
</evidence>
<reference evidence="3 4" key="1">
    <citation type="journal article" date="2018" name="PLoS Genet.">
        <title>Population sequencing reveals clonal diversity and ancestral inbreeding in the grapevine cultivar Chardonnay.</title>
        <authorList>
            <person name="Roach M.J."/>
            <person name="Johnson D.L."/>
            <person name="Bohlmann J."/>
            <person name="van Vuuren H.J."/>
            <person name="Jones S.J."/>
            <person name="Pretorius I.S."/>
            <person name="Schmidt S.A."/>
            <person name="Borneman A.R."/>
        </authorList>
    </citation>
    <scope>NUCLEOTIDE SEQUENCE [LARGE SCALE GENOMIC DNA]</scope>
    <source>
        <strain evidence="4">cv. Chardonnay</strain>
        <tissue evidence="3">Leaf</tissue>
    </source>
</reference>
<accession>A0A438K7B4</accession>
<dbReference type="AlphaFoldDB" id="A0A438K7B4"/>
<keyword evidence="1" id="KW-0547">Nucleotide-binding</keyword>
<dbReference type="PANTHER" id="PTHR48103:SF2">
    <property type="entry name" value="MIDASIN"/>
    <property type="match status" value="1"/>
</dbReference>
<dbReference type="GO" id="GO:0005524">
    <property type="term" value="F:ATP binding"/>
    <property type="evidence" value="ECO:0007669"/>
    <property type="project" value="UniProtKB-KW"/>
</dbReference>
<dbReference type="EMBL" id="QGNW01000014">
    <property type="protein sequence ID" value="RVX17094.1"/>
    <property type="molecule type" value="Genomic_DNA"/>
</dbReference>
<gene>
    <name evidence="3" type="primary">MDN1_9</name>
    <name evidence="3" type="ORF">CK203_003211</name>
</gene>
<protein>
    <submittedName>
        <fullName evidence="3">Midasin</fullName>
    </submittedName>
</protein>